<sequence length="131" mass="15490">MVLQQAQAEQKLYLHYVEEFFRKKASIQWSTEGDKNTRLFHCLVKGKRKRLTLKRIFKFDGTWAEGDDEITREALKFYTNQFTGTECIEDYSVLQHIEEQVTPEDNYLIKTMPEEEKIKSVVFKLNGDNAC</sequence>
<dbReference type="Proteomes" id="UP000824120">
    <property type="component" value="Chromosome 9"/>
</dbReference>
<keyword evidence="2" id="KW-1185">Reference proteome</keyword>
<gene>
    <name evidence="1" type="ORF">H5410_046086</name>
</gene>
<organism evidence="1 2">
    <name type="scientific">Solanum commersonii</name>
    <name type="common">Commerson's wild potato</name>
    <name type="synonym">Commerson's nightshade</name>
    <dbReference type="NCBI Taxonomy" id="4109"/>
    <lineage>
        <taxon>Eukaryota</taxon>
        <taxon>Viridiplantae</taxon>
        <taxon>Streptophyta</taxon>
        <taxon>Embryophyta</taxon>
        <taxon>Tracheophyta</taxon>
        <taxon>Spermatophyta</taxon>
        <taxon>Magnoliopsida</taxon>
        <taxon>eudicotyledons</taxon>
        <taxon>Gunneridae</taxon>
        <taxon>Pentapetalae</taxon>
        <taxon>asterids</taxon>
        <taxon>lamiids</taxon>
        <taxon>Solanales</taxon>
        <taxon>Solanaceae</taxon>
        <taxon>Solanoideae</taxon>
        <taxon>Solaneae</taxon>
        <taxon>Solanum</taxon>
    </lineage>
</organism>
<accession>A0A9J5XEK0</accession>
<protein>
    <submittedName>
        <fullName evidence="1">Uncharacterized protein</fullName>
    </submittedName>
</protein>
<dbReference type="OrthoDB" id="1109962at2759"/>
<dbReference type="EMBL" id="JACXVP010000009">
    <property type="protein sequence ID" value="KAG5585652.1"/>
    <property type="molecule type" value="Genomic_DNA"/>
</dbReference>
<reference evidence="1 2" key="1">
    <citation type="submission" date="2020-09" db="EMBL/GenBank/DDBJ databases">
        <title>De no assembly of potato wild relative species, Solanum commersonii.</title>
        <authorList>
            <person name="Cho K."/>
        </authorList>
    </citation>
    <scope>NUCLEOTIDE SEQUENCE [LARGE SCALE GENOMIC DNA]</scope>
    <source>
        <strain evidence="1">LZ3.2</strain>
        <tissue evidence="1">Leaf</tissue>
    </source>
</reference>
<name>A0A9J5XEK0_SOLCO</name>
<evidence type="ECO:0000313" key="1">
    <source>
        <dbReference type="EMBL" id="KAG5585652.1"/>
    </source>
</evidence>
<proteinExistence type="predicted"/>
<evidence type="ECO:0000313" key="2">
    <source>
        <dbReference type="Proteomes" id="UP000824120"/>
    </source>
</evidence>
<dbReference type="AlphaFoldDB" id="A0A9J5XEK0"/>
<comment type="caution">
    <text evidence="1">The sequence shown here is derived from an EMBL/GenBank/DDBJ whole genome shotgun (WGS) entry which is preliminary data.</text>
</comment>